<accession>D2UXL8</accession>
<dbReference type="InParanoid" id="D2UXL8"/>
<comment type="similarity">
    <text evidence="1">Belongs to the bacterial ribosomal protein bL28 family.</text>
</comment>
<dbReference type="OMA" id="MIPFHIT"/>
<dbReference type="VEuPathDB" id="AmoebaDB:NAEGRDRAFT_5216"/>
<dbReference type="OrthoDB" id="361870at2759"/>
<evidence type="ECO:0000256" key="3">
    <source>
        <dbReference type="ARBA" id="ARBA00023274"/>
    </source>
</evidence>
<dbReference type="InterPro" id="IPR034704">
    <property type="entry name" value="Ribosomal_bL28/bL31-like_sf"/>
</dbReference>
<evidence type="ECO:0000313" key="5">
    <source>
        <dbReference type="EMBL" id="EFC50306.1"/>
    </source>
</evidence>
<dbReference type="SUPFAM" id="SSF143800">
    <property type="entry name" value="L28p-like"/>
    <property type="match status" value="1"/>
</dbReference>
<sequence length="87" mass="10258">KRFDKGLYHDTLIQTGNQRSFSERKTKRKWMPNSHWVKLYSEALDTRVQLRATSKALRCIDKSGGLDNYLIETRPELVGSRYGIWLK</sequence>
<proteinExistence type="inferred from homology"/>
<dbReference type="STRING" id="5762.D2UXL8"/>
<keyword evidence="6" id="KW-1185">Reference proteome</keyword>
<dbReference type="GO" id="GO:0005762">
    <property type="term" value="C:mitochondrial large ribosomal subunit"/>
    <property type="evidence" value="ECO:0007669"/>
    <property type="project" value="TreeGrafter"/>
</dbReference>
<dbReference type="GO" id="GO:0003735">
    <property type="term" value="F:structural constituent of ribosome"/>
    <property type="evidence" value="ECO:0007669"/>
    <property type="project" value="InterPro"/>
</dbReference>
<dbReference type="Proteomes" id="UP000006671">
    <property type="component" value="Unassembled WGS sequence"/>
</dbReference>
<evidence type="ECO:0000256" key="4">
    <source>
        <dbReference type="ARBA" id="ARBA00035269"/>
    </source>
</evidence>
<dbReference type="Pfam" id="PF00830">
    <property type="entry name" value="Ribosomal_L28"/>
    <property type="match status" value="1"/>
</dbReference>
<keyword evidence="2" id="KW-0689">Ribosomal protein</keyword>
<dbReference type="FunFam" id="2.30.170.40:FF:000003">
    <property type="entry name" value="54S ribosomal protein L24"/>
    <property type="match status" value="1"/>
</dbReference>
<evidence type="ECO:0000313" key="6">
    <source>
        <dbReference type="Proteomes" id="UP000006671"/>
    </source>
</evidence>
<dbReference type="GeneID" id="8863596"/>
<dbReference type="KEGG" id="ngr:NAEGRDRAFT_5216"/>
<evidence type="ECO:0000256" key="1">
    <source>
        <dbReference type="ARBA" id="ARBA00008760"/>
    </source>
</evidence>
<dbReference type="PANTHER" id="PTHR13528">
    <property type="entry name" value="39S RIBOSOMAL PROTEIN L28, MITOCHONDRIAL"/>
    <property type="match status" value="1"/>
</dbReference>
<evidence type="ECO:0000256" key="2">
    <source>
        <dbReference type="ARBA" id="ARBA00022980"/>
    </source>
</evidence>
<name>D2UXL8_NAEGR</name>
<protein>
    <recommendedName>
        <fullName evidence="4">Large ribosomal subunit protein bL28m</fullName>
    </recommendedName>
</protein>
<dbReference type="InterPro" id="IPR037147">
    <property type="entry name" value="Ribosomal_bL28_sf"/>
</dbReference>
<feature type="non-terminal residue" evidence="5">
    <location>
        <position position="1"/>
    </location>
</feature>
<dbReference type="RefSeq" id="XP_002683050.1">
    <property type="nucleotide sequence ID" value="XM_002683004.1"/>
</dbReference>
<reference evidence="5 6" key="1">
    <citation type="journal article" date="2010" name="Cell">
        <title>The genome of Naegleria gruberi illuminates early eukaryotic versatility.</title>
        <authorList>
            <person name="Fritz-Laylin L.K."/>
            <person name="Prochnik S.E."/>
            <person name="Ginger M.L."/>
            <person name="Dacks J.B."/>
            <person name="Carpenter M.L."/>
            <person name="Field M.C."/>
            <person name="Kuo A."/>
            <person name="Paredez A."/>
            <person name="Chapman J."/>
            <person name="Pham J."/>
            <person name="Shu S."/>
            <person name="Neupane R."/>
            <person name="Cipriano M."/>
            <person name="Mancuso J."/>
            <person name="Tu H."/>
            <person name="Salamov A."/>
            <person name="Lindquist E."/>
            <person name="Shapiro H."/>
            <person name="Lucas S."/>
            <person name="Grigoriev I.V."/>
            <person name="Cande W.Z."/>
            <person name="Fulton C."/>
            <person name="Rokhsar D.S."/>
            <person name="Dawson S.C."/>
        </authorList>
    </citation>
    <scope>NUCLEOTIDE SEQUENCE [LARGE SCALE GENOMIC DNA]</scope>
    <source>
        <strain evidence="5 6">NEG-M</strain>
    </source>
</reference>
<feature type="non-terminal residue" evidence="5">
    <location>
        <position position="87"/>
    </location>
</feature>
<keyword evidence="3" id="KW-0687">Ribonucleoprotein</keyword>
<dbReference type="EMBL" id="GG738845">
    <property type="protein sequence ID" value="EFC50306.1"/>
    <property type="molecule type" value="Genomic_DNA"/>
</dbReference>
<gene>
    <name evidence="5" type="ORF">NAEGRDRAFT_5216</name>
</gene>
<dbReference type="PANTHER" id="PTHR13528:SF2">
    <property type="entry name" value="LARGE RIBOSOMAL SUBUNIT PROTEIN BL28M"/>
    <property type="match status" value="1"/>
</dbReference>
<organism evidence="6">
    <name type="scientific">Naegleria gruberi</name>
    <name type="common">Amoeba</name>
    <dbReference type="NCBI Taxonomy" id="5762"/>
    <lineage>
        <taxon>Eukaryota</taxon>
        <taxon>Discoba</taxon>
        <taxon>Heterolobosea</taxon>
        <taxon>Tetramitia</taxon>
        <taxon>Eutetramitia</taxon>
        <taxon>Vahlkampfiidae</taxon>
        <taxon>Naegleria</taxon>
    </lineage>
</organism>
<dbReference type="eggNOG" id="KOG3278">
    <property type="taxonomic scope" value="Eukaryota"/>
</dbReference>
<dbReference type="AlphaFoldDB" id="D2UXL8"/>
<dbReference type="InterPro" id="IPR026569">
    <property type="entry name" value="Ribosomal_bL28"/>
</dbReference>
<dbReference type="Gene3D" id="2.30.170.40">
    <property type="entry name" value="Ribosomal protein L28/L24"/>
    <property type="match status" value="1"/>
</dbReference>